<evidence type="ECO:0000256" key="1">
    <source>
        <dbReference type="ARBA" id="ARBA00023125"/>
    </source>
</evidence>
<dbReference type="GO" id="GO:0003677">
    <property type="term" value="F:DNA binding"/>
    <property type="evidence" value="ECO:0007669"/>
    <property type="project" value="UniProtKB-UniRule"/>
</dbReference>
<dbReference type="AlphaFoldDB" id="H8KWE3"/>
<feature type="DNA-binding region" description="H-T-H motif" evidence="2">
    <location>
        <begin position="29"/>
        <end position="48"/>
    </location>
</feature>
<dbReference type="HOGENOM" id="CLU_069356_12_9_10"/>
<dbReference type="Gene3D" id="1.10.357.10">
    <property type="entry name" value="Tetracycline Repressor, domain 2"/>
    <property type="match status" value="1"/>
</dbReference>
<dbReference type="KEGG" id="scn:Solca_2913"/>
<evidence type="ECO:0000313" key="5">
    <source>
        <dbReference type="Proteomes" id="UP000007590"/>
    </source>
</evidence>
<feature type="domain" description="HTH tetR-type" evidence="3">
    <location>
        <begin position="6"/>
        <end position="66"/>
    </location>
</feature>
<dbReference type="PRINTS" id="PR00455">
    <property type="entry name" value="HTHTETR"/>
</dbReference>
<protein>
    <submittedName>
        <fullName evidence="4">Transcriptional regulator</fullName>
    </submittedName>
</protein>
<dbReference type="SUPFAM" id="SSF46689">
    <property type="entry name" value="Homeodomain-like"/>
    <property type="match status" value="1"/>
</dbReference>
<dbReference type="EMBL" id="CP003349">
    <property type="protein sequence ID" value="AFD07935.1"/>
    <property type="molecule type" value="Genomic_DNA"/>
</dbReference>
<dbReference type="PANTHER" id="PTHR43479:SF11">
    <property type="entry name" value="ACREF_ENVCD OPERON REPRESSOR-RELATED"/>
    <property type="match status" value="1"/>
</dbReference>
<dbReference type="InterPro" id="IPR001647">
    <property type="entry name" value="HTH_TetR"/>
</dbReference>
<organism evidence="4 5">
    <name type="scientific">Solitalea canadensis (strain ATCC 29591 / DSM 3403 / JCM 21819 / LMG 8368 / NBRC 15130 / NCIMB 12057 / USAM 9D)</name>
    <name type="common">Flexibacter canadensis</name>
    <dbReference type="NCBI Taxonomy" id="929556"/>
    <lineage>
        <taxon>Bacteria</taxon>
        <taxon>Pseudomonadati</taxon>
        <taxon>Bacteroidota</taxon>
        <taxon>Sphingobacteriia</taxon>
        <taxon>Sphingobacteriales</taxon>
        <taxon>Sphingobacteriaceae</taxon>
        <taxon>Solitalea</taxon>
    </lineage>
</organism>
<reference evidence="4" key="1">
    <citation type="submission" date="2012-02" db="EMBL/GenBank/DDBJ databases">
        <title>The complete genome of Solitalea canadensis DSM 3403.</title>
        <authorList>
            <consortium name="US DOE Joint Genome Institute (JGI-PGF)"/>
            <person name="Lucas S."/>
            <person name="Copeland A."/>
            <person name="Lapidus A."/>
            <person name="Glavina del Rio T."/>
            <person name="Dalin E."/>
            <person name="Tice H."/>
            <person name="Bruce D."/>
            <person name="Goodwin L."/>
            <person name="Pitluck S."/>
            <person name="Peters L."/>
            <person name="Ovchinnikova G."/>
            <person name="Lu M."/>
            <person name="Kyrpides N."/>
            <person name="Mavromatis K."/>
            <person name="Ivanova N."/>
            <person name="Brettin T."/>
            <person name="Detter J.C."/>
            <person name="Han C."/>
            <person name="Larimer F."/>
            <person name="Land M."/>
            <person name="Hauser L."/>
            <person name="Markowitz V."/>
            <person name="Cheng J.-F."/>
            <person name="Hugenholtz P."/>
            <person name="Woyke T."/>
            <person name="Wu D."/>
            <person name="Spring S."/>
            <person name="Schroeder M."/>
            <person name="Kopitz M."/>
            <person name="Brambilla E."/>
            <person name="Klenk H.-P."/>
            <person name="Eisen J.A."/>
        </authorList>
    </citation>
    <scope>NUCLEOTIDE SEQUENCE</scope>
    <source>
        <strain evidence="4">DSM 3403</strain>
    </source>
</reference>
<gene>
    <name evidence="4" type="ordered locus">Solca_2913</name>
</gene>
<dbReference type="Pfam" id="PF00440">
    <property type="entry name" value="TetR_N"/>
    <property type="match status" value="1"/>
</dbReference>
<dbReference type="eggNOG" id="COG1309">
    <property type="taxonomic scope" value="Bacteria"/>
</dbReference>
<dbReference type="PROSITE" id="PS50977">
    <property type="entry name" value="HTH_TETR_2"/>
    <property type="match status" value="1"/>
</dbReference>
<name>H8KWE3_SOLCM</name>
<evidence type="ECO:0000259" key="3">
    <source>
        <dbReference type="PROSITE" id="PS50977"/>
    </source>
</evidence>
<dbReference type="STRING" id="929556.Solca_2913"/>
<sequence length="196" mass="22899">MRTRDENKEEAIRQKAIELIVTNGLEGFSIHKLAKAANVSPATIYIYYKDKEDLVVNITADVFNKMQEHSLRNFSSDMSFEEGLRIQWKNRATFFLENPVEVQFVEHLRYSPVYNKIAQCIKNEFKMIMGKFVHNAVEKKQLVPLPFEVYWSVAFAPLYQLMKFHTQGFSYVSPGFTLTNEIMEETLQYVLKALKP</sequence>
<keyword evidence="5" id="KW-1185">Reference proteome</keyword>
<dbReference type="OrthoDB" id="6430772at2"/>
<dbReference type="RefSeq" id="WP_014681162.1">
    <property type="nucleotide sequence ID" value="NC_017770.1"/>
</dbReference>
<accession>H8KWE3</accession>
<dbReference type="InterPro" id="IPR050624">
    <property type="entry name" value="HTH-type_Tx_Regulator"/>
</dbReference>
<keyword evidence="1 2" id="KW-0238">DNA-binding</keyword>
<proteinExistence type="predicted"/>
<dbReference type="Proteomes" id="UP000007590">
    <property type="component" value="Chromosome"/>
</dbReference>
<evidence type="ECO:0000256" key="2">
    <source>
        <dbReference type="PROSITE-ProRule" id="PRU00335"/>
    </source>
</evidence>
<dbReference type="PANTHER" id="PTHR43479">
    <property type="entry name" value="ACREF/ENVCD OPERON REPRESSOR-RELATED"/>
    <property type="match status" value="1"/>
</dbReference>
<dbReference type="InterPro" id="IPR009057">
    <property type="entry name" value="Homeodomain-like_sf"/>
</dbReference>
<evidence type="ECO:0000313" key="4">
    <source>
        <dbReference type="EMBL" id="AFD07935.1"/>
    </source>
</evidence>